<dbReference type="PANTHER" id="PTHR15574">
    <property type="entry name" value="WD REPEAT DOMAIN-CONTAINING FAMILY"/>
    <property type="match status" value="1"/>
</dbReference>
<dbReference type="PROSITE" id="PS50082">
    <property type="entry name" value="WD_REPEATS_2"/>
    <property type="match status" value="1"/>
</dbReference>
<sequence length="527" mass="58618">MDVRPQGPTLTFFEENLKMMEYLFADLDDVERGEDDQGKVDDGGETEKRGILELAGEKEVEATRDGVEGRDGEMVDDEWETAEEEDEDDEDEEQDGEMKQDENGERGEQRAGALEVNVQSTHRMRYRTRLQSCWTCSAATAAPFRHAALSSRSFASRLALTTHLEGHSGCVNALGWDASGQRLVSGGDDLSVILWDWSRSRTLLRYDSKHRANVFQTKFLPPPGDSTIVTCARDGQVRAGHLSTAGGPPPTRRLVQHRGAAHKLALYPDSPCCFVSAGEDGQVYGLDLRQDKPSSRLTVTREGKRVALYTVHINPARPTEIAVGGRDRYAVFDQRTIGDSTWEPVTELCPKHLVSTDLLCLLLSYNDHDIFLCDVHHGDGSFYNRRFKGHRNNATVKGVNFMGSGGEFVVSGSDCGHLFVWDKESAQILLALPGDTGGVLNCLEPHPHAPLLATSGLDPDVKLWSPTATGLPDLSQLSEVLKRNKRERDEESHEPAGPFNSHMLWLLMQQLRHRSVRTFFSSFLCTR</sequence>
<keyword evidence="2" id="KW-0677">Repeat</keyword>
<dbReference type="PANTHER" id="PTHR15574:SF21">
    <property type="entry name" value="DDB1- AND CUL4-ASSOCIATED FACTOR 8"/>
    <property type="match status" value="1"/>
</dbReference>
<name>A0A8C4QNU4_EPTBU</name>
<protein>
    <submittedName>
        <fullName evidence="5">Uncharacterized protein</fullName>
    </submittedName>
</protein>
<dbReference type="GO" id="GO:0005737">
    <property type="term" value="C:cytoplasm"/>
    <property type="evidence" value="ECO:0007669"/>
    <property type="project" value="TreeGrafter"/>
</dbReference>
<organism evidence="5 6">
    <name type="scientific">Eptatretus burgeri</name>
    <name type="common">Inshore hagfish</name>
    <dbReference type="NCBI Taxonomy" id="7764"/>
    <lineage>
        <taxon>Eukaryota</taxon>
        <taxon>Metazoa</taxon>
        <taxon>Chordata</taxon>
        <taxon>Craniata</taxon>
        <taxon>Vertebrata</taxon>
        <taxon>Cyclostomata</taxon>
        <taxon>Myxini</taxon>
        <taxon>Myxiniformes</taxon>
        <taxon>Myxinidae</taxon>
        <taxon>Eptatretinae</taxon>
        <taxon>Eptatretus</taxon>
    </lineage>
</organism>
<dbReference type="SUPFAM" id="SSF50978">
    <property type="entry name" value="WD40 repeat-like"/>
    <property type="match status" value="1"/>
</dbReference>
<dbReference type="GeneTree" id="ENSGT00950000182900"/>
<dbReference type="Pfam" id="PF00400">
    <property type="entry name" value="WD40"/>
    <property type="match status" value="3"/>
</dbReference>
<dbReference type="InterPro" id="IPR001680">
    <property type="entry name" value="WD40_rpt"/>
</dbReference>
<evidence type="ECO:0000313" key="6">
    <source>
        <dbReference type="Proteomes" id="UP000694388"/>
    </source>
</evidence>
<dbReference type="GO" id="GO:0080008">
    <property type="term" value="C:Cul4-RING E3 ubiquitin ligase complex"/>
    <property type="evidence" value="ECO:0007669"/>
    <property type="project" value="TreeGrafter"/>
</dbReference>
<feature type="repeat" description="WD" evidence="3">
    <location>
        <begin position="164"/>
        <end position="205"/>
    </location>
</feature>
<dbReference type="SMART" id="SM00320">
    <property type="entry name" value="WD40"/>
    <property type="match status" value="6"/>
</dbReference>
<evidence type="ECO:0000256" key="2">
    <source>
        <dbReference type="ARBA" id="ARBA00022737"/>
    </source>
</evidence>
<keyword evidence="1 3" id="KW-0853">WD repeat</keyword>
<evidence type="ECO:0000256" key="1">
    <source>
        <dbReference type="ARBA" id="ARBA00022574"/>
    </source>
</evidence>
<reference evidence="5" key="1">
    <citation type="submission" date="2025-08" db="UniProtKB">
        <authorList>
            <consortium name="Ensembl"/>
        </authorList>
    </citation>
    <scope>IDENTIFICATION</scope>
</reference>
<dbReference type="InterPro" id="IPR036322">
    <property type="entry name" value="WD40_repeat_dom_sf"/>
</dbReference>
<feature type="compositionally biased region" description="Basic and acidic residues" evidence="4">
    <location>
        <begin position="35"/>
        <end position="73"/>
    </location>
</feature>
<evidence type="ECO:0000313" key="5">
    <source>
        <dbReference type="Ensembl" id="ENSEBUP00000018338.1"/>
    </source>
</evidence>
<evidence type="ECO:0000256" key="4">
    <source>
        <dbReference type="SAM" id="MobiDB-lite"/>
    </source>
</evidence>
<proteinExistence type="predicted"/>
<dbReference type="OMA" id="KGHRNND"/>
<reference evidence="5" key="2">
    <citation type="submission" date="2025-09" db="UniProtKB">
        <authorList>
            <consortium name="Ensembl"/>
        </authorList>
    </citation>
    <scope>IDENTIFICATION</scope>
</reference>
<dbReference type="Gene3D" id="2.130.10.10">
    <property type="entry name" value="YVTN repeat-like/Quinoprotein amine dehydrogenase"/>
    <property type="match status" value="2"/>
</dbReference>
<feature type="compositionally biased region" description="Basic and acidic residues" evidence="4">
    <location>
        <begin position="96"/>
        <end position="109"/>
    </location>
</feature>
<dbReference type="Proteomes" id="UP000694388">
    <property type="component" value="Unplaced"/>
</dbReference>
<dbReference type="InterPro" id="IPR015943">
    <property type="entry name" value="WD40/YVTN_repeat-like_dom_sf"/>
</dbReference>
<feature type="compositionally biased region" description="Acidic residues" evidence="4">
    <location>
        <begin position="74"/>
        <end position="95"/>
    </location>
</feature>
<dbReference type="InterPro" id="IPR045151">
    <property type="entry name" value="DCAF8"/>
</dbReference>
<dbReference type="Ensembl" id="ENSEBUT00000018914.1">
    <property type="protein sequence ID" value="ENSEBUP00000018338.1"/>
    <property type="gene ID" value="ENSEBUG00000011444.1"/>
</dbReference>
<keyword evidence="6" id="KW-1185">Reference proteome</keyword>
<accession>A0A8C4QNU4</accession>
<dbReference type="AlphaFoldDB" id="A0A8C4QNU4"/>
<evidence type="ECO:0000256" key="3">
    <source>
        <dbReference type="PROSITE-ProRule" id="PRU00221"/>
    </source>
</evidence>
<dbReference type="PROSITE" id="PS50294">
    <property type="entry name" value="WD_REPEATS_REGION"/>
    <property type="match status" value="1"/>
</dbReference>
<feature type="region of interest" description="Disordered" evidence="4">
    <location>
        <begin position="32"/>
        <end position="112"/>
    </location>
</feature>